<organism evidence="1 2">
    <name type="scientific">Sedimenticola thiotaurini</name>
    <dbReference type="NCBI Taxonomy" id="1543721"/>
    <lineage>
        <taxon>Bacteria</taxon>
        <taxon>Pseudomonadati</taxon>
        <taxon>Pseudomonadota</taxon>
        <taxon>Gammaproteobacteria</taxon>
        <taxon>Chromatiales</taxon>
        <taxon>Sedimenticolaceae</taxon>
        <taxon>Sedimenticola</taxon>
    </lineage>
</organism>
<sequence length="67" mass="7683">MNIDRAKELIQVQLQFSSGYNRNAVRMILGEVQRNYGQQEVDTLIREFRLDESFGLKVGTNFSTVGT</sequence>
<dbReference type="STRING" id="1543721.AAY24_06285"/>
<comment type="caution">
    <text evidence="1">The sequence shown here is derived from an EMBL/GenBank/DDBJ whole genome shotgun (WGS) entry which is preliminary data.</text>
</comment>
<accession>A0A558CJB5</accession>
<evidence type="ECO:0000313" key="2">
    <source>
        <dbReference type="Proteomes" id="UP000317355"/>
    </source>
</evidence>
<protein>
    <submittedName>
        <fullName evidence="1">Uncharacterized protein</fullName>
    </submittedName>
</protein>
<dbReference type="AlphaFoldDB" id="A0A558CJB5"/>
<dbReference type="Proteomes" id="UP000317355">
    <property type="component" value="Unassembled WGS sequence"/>
</dbReference>
<reference evidence="1 2" key="1">
    <citation type="submission" date="2019-07" db="EMBL/GenBank/DDBJ databases">
        <title>The pathways for chlorine oxyanion respiration interact through the shared metabolite chlorate.</title>
        <authorList>
            <person name="Barnum T.P."/>
            <person name="Cheng Y."/>
            <person name="Hill K.A."/>
            <person name="Lucas L.N."/>
            <person name="Carlson H.K."/>
            <person name="Coates J.D."/>
        </authorList>
    </citation>
    <scope>NUCLEOTIDE SEQUENCE [LARGE SCALE GENOMIC DNA]</scope>
    <source>
        <strain evidence="1">BK-3</strain>
    </source>
</reference>
<gene>
    <name evidence="1" type="ORF">FHK82_17535</name>
</gene>
<proteinExistence type="predicted"/>
<evidence type="ECO:0000313" key="1">
    <source>
        <dbReference type="EMBL" id="TVT48861.1"/>
    </source>
</evidence>
<dbReference type="EMBL" id="VMRY01000128">
    <property type="protein sequence ID" value="TVT48861.1"/>
    <property type="molecule type" value="Genomic_DNA"/>
</dbReference>
<name>A0A558CJB5_9GAMM</name>